<dbReference type="InterPro" id="IPR044974">
    <property type="entry name" value="Disease_R_plants"/>
</dbReference>
<reference evidence="8" key="2">
    <citation type="submission" date="2021-03" db="UniProtKB">
        <authorList>
            <consortium name="EnsemblPlants"/>
        </authorList>
    </citation>
    <scope>IDENTIFICATION</scope>
</reference>
<dbReference type="Pfam" id="PF18052">
    <property type="entry name" value="Rx_N"/>
    <property type="match status" value="1"/>
</dbReference>
<dbReference type="AlphaFoldDB" id="A0A803Q8Q5"/>
<proteinExistence type="predicted"/>
<evidence type="ECO:0000259" key="5">
    <source>
        <dbReference type="Pfam" id="PF00931"/>
    </source>
</evidence>
<keyword evidence="3" id="KW-0611">Plant defense</keyword>
<dbReference type="InterPro" id="IPR027417">
    <property type="entry name" value="P-loop_NTPase"/>
</dbReference>
<keyword evidence="1" id="KW-0677">Repeat</keyword>
<evidence type="ECO:0000313" key="9">
    <source>
        <dbReference type="Proteomes" id="UP000596661"/>
    </source>
</evidence>
<dbReference type="InterPro" id="IPR042197">
    <property type="entry name" value="Apaf_helical"/>
</dbReference>
<dbReference type="PANTHER" id="PTHR23155:SF1052">
    <property type="entry name" value="DISEASE RESISTANCE PROTEIN RPM1"/>
    <property type="match status" value="1"/>
</dbReference>
<evidence type="ECO:0000259" key="7">
    <source>
        <dbReference type="Pfam" id="PF23559"/>
    </source>
</evidence>
<dbReference type="FunFam" id="3.40.50.300:FF:001091">
    <property type="entry name" value="Probable disease resistance protein At1g61300"/>
    <property type="match status" value="1"/>
</dbReference>
<dbReference type="Gene3D" id="3.40.50.300">
    <property type="entry name" value="P-loop containing nucleotide triphosphate hydrolases"/>
    <property type="match status" value="1"/>
</dbReference>
<dbReference type="Gene3D" id="1.10.8.430">
    <property type="entry name" value="Helical domain of apoptotic protease-activating factors"/>
    <property type="match status" value="1"/>
</dbReference>
<dbReference type="SUPFAM" id="SSF52540">
    <property type="entry name" value="P-loop containing nucleoside triphosphate hydrolases"/>
    <property type="match status" value="1"/>
</dbReference>
<feature type="region of interest" description="Disordered" evidence="4">
    <location>
        <begin position="330"/>
        <end position="352"/>
    </location>
</feature>
<dbReference type="OMA" id="WISELHN"/>
<evidence type="ECO:0000256" key="2">
    <source>
        <dbReference type="ARBA" id="ARBA00022741"/>
    </source>
</evidence>
<keyword evidence="2" id="KW-0547">Nucleotide-binding</keyword>
<dbReference type="GO" id="GO:0043531">
    <property type="term" value="F:ADP binding"/>
    <property type="evidence" value="ECO:0007669"/>
    <property type="project" value="InterPro"/>
</dbReference>
<dbReference type="Pfam" id="PF23559">
    <property type="entry name" value="WHD_DRP"/>
    <property type="match status" value="1"/>
</dbReference>
<dbReference type="InterPro" id="IPR002182">
    <property type="entry name" value="NB-ARC"/>
</dbReference>
<dbReference type="Pfam" id="PF00931">
    <property type="entry name" value="NB-ARC"/>
    <property type="match status" value="1"/>
</dbReference>
<dbReference type="InterPro" id="IPR041118">
    <property type="entry name" value="Rx_N"/>
</dbReference>
<dbReference type="EnsemblPlants" id="evm.model.08.145">
    <property type="protein sequence ID" value="cds.evm.model.08.145"/>
    <property type="gene ID" value="evm.TU.08.145"/>
</dbReference>
<evidence type="ECO:0000259" key="6">
    <source>
        <dbReference type="Pfam" id="PF18052"/>
    </source>
</evidence>
<accession>A0A803Q8Q5</accession>
<organism evidence="8 9">
    <name type="scientific">Cannabis sativa</name>
    <name type="common">Hemp</name>
    <name type="synonym">Marijuana</name>
    <dbReference type="NCBI Taxonomy" id="3483"/>
    <lineage>
        <taxon>Eukaryota</taxon>
        <taxon>Viridiplantae</taxon>
        <taxon>Streptophyta</taxon>
        <taxon>Embryophyta</taxon>
        <taxon>Tracheophyta</taxon>
        <taxon>Spermatophyta</taxon>
        <taxon>Magnoliopsida</taxon>
        <taxon>eudicotyledons</taxon>
        <taxon>Gunneridae</taxon>
        <taxon>Pentapetalae</taxon>
        <taxon>rosids</taxon>
        <taxon>fabids</taxon>
        <taxon>Rosales</taxon>
        <taxon>Cannabaceae</taxon>
        <taxon>Cannabis</taxon>
    </lineage>
</organism>
<dbReference type="GO" id="GO:0098542">
    <property type="term" value="P:defense response to other organism"/>
    <property type="evidence" value="ECO:0007669"/>
    <property type="project" value="TreeGrafter"/>
</dbReference>
<reference evidence="8" key="1">
    <citation type="submission" date="2018-11" db="EMBL/GenBank/DDBJ databases">
        <authorList>
            <person name="Grassa J C."/>
        </authorList>
    </citation>
    <scope>NUCLEOTIDE SEQUENCE [LARGE SCALE GENOMIC DNA]</scope>
</reference>
<dbReference type="FunFam" id="1.10.8.430:FF:000003">
    <property type="entry name" value="Probable disease resistance protein At5g66910"/>
    <property type="match status" value="1"/>
</dbReference>
<dbReference type="InterPro" id="IPR038005">
    <property type="entry name" value="RX-like_CC"/>
</dbReference>
<dbReference type="InterPro" id="IPR036388">
    <property type="entry name" value="WH-like_DNA-bd_sf"/>
</dbReference>
<sequence>MARSFNMVSEHFPPLVANMAIVGKDVTSTVANGSQSLNRQRANQDLVFFNHNISIRLNDHNFLLWMRKSAIHQYWTRHPCPTTRQQNDLVERKHKHIVEIGLALLAQASLPLKFCDEGSWANMPNEHPASNEQSMPDEQPILYDLTLVVPPKLHMPSILSSTPLQADAAVCQNAPEQHMQQTQYENQVEMAEIAVGLAVDKLIPLLTNEAYLLRGIHKDVEGIKCDLDFLLAFLKDADARVDTNQINNNTNHGIKVWVEKLRRAAFEVEDVIDDYTHLMVKQQGNHPHIQRFISIVRKNACLVIKLKHQHDIASKIKDIRQRIRDINQTSASYGFNSTPHDKSSSTSRSSRWYDPRKDSCFIKESDLVGIESSRDELIRKVEDGSPMRTVISLLGMGGLGKTTLANQVYVHTKNSFDCYAWIEVSQTYKRAEILRILVKKFYELREECVPKGLDAMEESILTTKIRDYLCEKSYLVIFDDVWEPTFWGDIQIVLPDDGKENNRRVIITTRYAEVANFCKVSSCVHIHYLQRLLPEKSWELFCKRAFRDELNYGCCPPDLGNLSREIVERCQGLPLAIVVIAGLLSTKSKTISEWRKLLTTLSSELQSNEHLESITKVLSLSFNDLPYYLKSCFLYLGYFPEDYSIRCGRLIRQWIAEGFVKSQKDKTLEVIAKEYLVDY</sequence>
<evidence type="ECO:0000256" key="4">
    <source>
        <dbReference type="SAM" id="MobiDB-lite"/>
    </source>
</evidence>
<dbReference type="Proteomes" id="UP000596661">
    <property type="component" value="Chromosome 8"/>
</dbReference>
<dbReference type="PRINTS" id="PR00364">
    <property type="entry name" value="DISEASERSIST"/>
</dbReference>
<dbReference type="EMBL" id="UZAU01000679">
    <property type="status" value="NOT_ANNOTATED_CDS"/>
    <property type="molecule type" value="Genomic_DNA"/>
</dbReference>
<evidence type="ECO:0000256" key="1">
    <source>
        <dbReference type="ARBA" id="ARBA00022737"/>
    </source>
</evidence>
<feature type="domain" description="Disease resistance N-terminal" evidence="6">
    <location>
        <begin position="194"/>
        <end position="288"/>
    </location>
</feature>
<feature type="domain" description="Disease resistance protein winged helix" evidence="7">
    <location>
        <begin position="639"/>
        <end position="676"/>
    </location>
</feature>
<dbReference type="Gramene" id="evm.model.08.145">
    <property type="protein sequence ID" value="cds.evm.model.08.145"/>
    <property type="gene ID" value="evm.TU.08.145"/>
</dbReference>
<dbReference type="Gene3D" id="1.20.5.4130">
    <property type="match status" value="1"/>
</dbReference>
<dbReference type="PANTHER" id="PTHR23155">
    <property type="entry name" value="DISEASE RESISTANCE PROTEIN RP"/>
    <property type="match status" value="1"/>
</dbReference>
<evidence type="ECO:0000313" key="8">
    <source>
        <dbReference type="EnsemblPlants" id="cds.evm.model.08.145"/>
    </source>
</evidence>
<keyword evidence="9" id="KW-1185">Reference proteome</keyword>
<dbReference type="CDD" id="cd14798">
    <property type="entry name" value="RX-CC_like"/>
    <property type="match status" value="1"/>
</dbReference>
<dbReference type="InterPro" id="IPR058922">
    <property type="entry name" value="WHD_DRP"/>
</dbReference>
<dbReference type="Gene3D" id="1.10.10.10">
    <property type="entry name" value="Winged helix-like DNA-binding domain superfamily/Winged helix DNA-binding domain"/>
    <property type="match status" value="1"/>
</dbReference>
<feature type="domain" description="NB-ARC" evidence="5">
    <location>
        <begin position="375"/>
        <end position="550"/>
    </location>
</feature>
<name>A0A803Q8Q5_CANSA</name>
<protein>
    <submittedName>
        <fullName evidence="8">Uncharacterized protein</fullName>
    </submittedName>
</protein>
<evidence type="ECO:0000256" key="3">
    <source>
        <dbReference type="ARBA" id="ARBA00022821"/>
    </source>
</evidence>